<protein>
    <submittedName>
        <fullName evidence="7">Nuclease</fullName>
    </submittedName>
</protein>
<dbReference type="OrthoDB" id="4376109at2"/>
<name>K6Q2G8_9FIRM</name>
<feature type="region of interest" description="Disordered" evidence="4">
    <location>
        <begin position="328"/>
        <end position="347"/>
    </location>
</feature>
<keyword evidence="5" id="KW-0472">Membrane</keyword>
<dbReference type="EMBL" id="AENY02000002">
    <property type="protein sequence ID" value="EKP95403.1"/>
    <property type="molecule type" value="Genomic_DNA"/>
</dbReference>
<accession>K6Q2G8</accession>
<dbReference type="STRING" id="867903.ThesuDRAFT_01155"/>
<dbReference type="Gene3D" id="2.40.50.90">
    <property type="match status" value="1"/>
</dbReference>
<evidence type="ECO:0000259" key="6">
    <source>
        <dbReference type="PROSITE" id="PS50830"/>
    </source>
</evidence>
<feature type="compositionally biased region" description="Basic and acidic residues" evidence="4">
    <location>
        <begin position="331"/>
        <end position="347"/>
    </location>
</feature>
<evidence type="ECO:0000256" key="4">
    <source>
        <dbReference type="SAM" id="MobiDB-lite"/>
    </source>
</evidence>
<dbReference type="InterPro" id="IPR035437">
    <property type="entry name" value="SNase_OB-fold_sf"/>
</dbReference>
<feature type="region of interest" description="Disordered" evidence="4">
    <location>
        <begin position="46"/>
        <end position="110"/>
    </location>
</feature>
<evidence type="ECO:0000256" key="1">
    <source>
        <dbReference type="ARBA" id="ARBA00022722"/>
    </source>
</evidence>
<evidence type="ECO:0000256" key="3">
    <source>
        <dbReference type="ARBA" id="ARBA00022801"/>
    </source>
</evidence>
<keyword evidence="2" id="KW-0255">Endonuclease</keyword>
<comment type="caution">
    <text evidence="7">The sequence shown here is derived from an EMBL/GenBank/DDBJ whole genome shotgun (WGS) entry which is preliminary data.</text>
</comment>
<dbReference type="GO" id="GO:0004519">
    <property type="term" value="F:endonuclease activity"/>
    <property type="evidence" value="ECO:0007669"/>
    <property type="project" value="UniProtKB-KW"/>
</dbReference>
<dbReference type="Proteomes" id="UP000005710">
    <property type="component" value="Unassembled WGS sequence"/>
</dbReference>
<keyword evidence="3" id="KW-0378">Hydrolase</keyword>
<dbReference type="GO" id="GO:0016787">
    <property type="term" value="F:hydrolase activity"/>
    <property type="evidence" value="ECO:0007669"/>
    <property type="project" value="UniProtKB-KW"/>
</dbReference>
<dbReference type="AlphaFoldDB" id="K6Q2G8"/>
<keyword evidence="1" id="KW-0540">Nuclease</keyword>
<evidence type="ECO:0000313" key="7">
    <source>
        <dbReference type="EMBL" id="EKP95403.1"/>
    </source>
</evidence>
<reference evidence="7" key="1">
    <citation type="submission" date="2010-10" db="EMBL/GenBank/DDBJ databases">
        <authorList>
            <consortium name="US DOE Joint Genome Institute (JGI-PGF)"/>
            <person name="Lucas S."/>
            <person name="Copeland A."/>
            <person name="Lapidus A."/>
            <person name="Bruce D."/>
            <person name="Goodwin L."/>
            <person name="Pitluck S."/>
            <person name="Kyrpides N."/>
            <person name="Mavromatis K."/>
            <person name="Detter J.C."/>
            <person name="Han C."/>
            <person name="Land M."/>
            <person name="Hauser L."/>
            <person name="Markowitz V."/>
            <person name="Cheng J.-F."/>
            <person name="Hugenholtz P."/>
            <person name="Woyke T."/>
            <person name="Wu D."/>
            <person name="Pukall R."/>
            <person name="Wahrenburg C."/>
            <person name="Brambilla E."/>
            <person name="Klenk H.-P."/>
            <person name="Eisen J.A."/>
        </authorList>
    </citation>
    <scope>NUCLEOTIDE SEQUENCE [LARGE SCALE GENOMIC DNA]</scope>
    <source>
        <strain evidence="7">DSM 13965</strain>
    </source>
</reference>
<dbReference type="RefSeq" id="WP_006903416.1">
    <property type="nucleotide sequence ID" value="NZ_JH976535.1"/>
</dbReference>
<evidence type="ECO:0000313" key="8">
    <source>
        <dbReference type="Proteomes" id="UP000005710"/>
    </source>
</evidence>
<dbReference type="PANTHER" id="PTHR12302">
    <property type="entry name" value="EBNA2 BINDING PROTEIN P100"/>
    <property type="match status" value="1"/>
</dbReference>
<dbReference type="PANTHER" id="PTHR12302:SF3">
    <property type="entry name" value="SERINE_THREONINE-PROTEIN KINASE 31"/>
    <property type="match status" value="1"/>
</dbReference>
<reference evidence="7" key="2">
    <citation type="submission" date="2012-10" db="EMBL/GenBank/DDBJ databases">
        <title>Improved high-quality draft of Thermaerobacter subterraneus C21, DSM 13965.</title>
        <authorList>
            <consortium name="DOE Joint Genome Institute"/>
            <person name="Eisen J."/>
            <person name="Huntemann M."/>
            <person name="Wei C.-L."/>
            <person name="Han J."/>
            <person name="Detter J.C."/>
            <person name="Han C."/>
            <person name="Tapia R."/>
            <person name="Chen A."/>
            <person name="Kyrpides N."/>
            <person name="Mavromatis K."/>
            <person name="Markowitz V."/>
            <person name="Szeto E."/>
            <person name="Ivanova N."/>
            <person name="Mikhailova N."/>
            <person name="Ovchinnikova G."/>
            <person name="Pagani I."/>
            <person name="Pati A."/>
            <person name="Goodwin L."/>
            <person name="Nordberg H.P."/>
            <person name="Cantor M.N."/>
            <person name="Hua S.X."/>
            <person name="Woyke T."/>
            <person name="Eisen J."/>
            <person name="Klenk H.-P."/>
        </authorList>
    </citation>
    <scope>NUCLEOTIDE SEQUENCE [LARGE SCALE GENOMIC DNA]</scope>
    <source>
        <strain evidence="7">DSM 13965</strain>
    </source>
</reference>
<feature type="compositionally biased region" description="Gly residues" evidence="4">
    <location>
        <begin position="257"/>
        <end position="280"/>
    </location>
</feature>
<dbReference type="SUPFAM" id="SSF50199">
    <property type="entry name" value="Staphylococcal nuclease"/>
    <property type="match status" value="1"/>
</dbReference>
<dbReference type="SMART" id="SM00318">
    <property type="entry name" value="SNc"/>
    <property type="match status" value="1"/>
</dbReference>
<dbReference type="PROSITE" id="PS50830">
    <property type="entry name" value="TNASE_3"/>
    <property type="match status" value="1"/>
</dbReference>
<keyword evidence="5" id="KW-0812">Transmembrane</keyword>
<feature type="compositionally biased region" description="Low complexity" evidence="4">
    <location>
        <begin position="78"/>
        <end position="93"/>
    </location>
</feature>
<organism evidence="7 8">
    <name type="scientific">Thermaerobacter subterraneus DSM 13965</name>
    <dbReference type="NCBI Taxonomy" id="867903"/>
    <lineage>
        <taxon>Bacteria</taxon>
        <taxon>Bacillati</taxon>
        <taxon>Bacillota</taxon>
        <taxon>Clostridia</taxon>
        <taxon>Eubacteriales</taxon>
        <taxon>Clostridiales Family XVII. Incertae Sedis</taxon>
        <taxon>Thermaerobacter</taxon>
    </lineage>
</organism>
<keyword evidence="8" id="KW-1185">Reference proteome</keyword>
<gene>
    <name evidence="7" type="ORF">ThesuDRAFT_01155</name>
</gene>
<feature type="transmembrane region" description="Helical" evidence="5">
    <location>
        <begin position="23"/>
        <end position="43"/>
    </location>
</feature>
<feature type="domain" description="TNase-like" evidence="6">
    <location>
        <begin position="116"/>
        <end position="260"/>
    </location>
</feature>
<keyword evidence="5" id="KW-1133">Transmembrane helix</keyword>
<dbReference type="HOGENOM" id="CLU_799101_0_0_9"/>
<sequence length="347" mass="35482">METLAVREPASTGVPARGRPSRAILRAVLLTVLVLAIAASLAGCGTATHQPAPAETGTPEVAPSGRESGGTDGSQSLGAATGAASENAEASTGTGDGKDPSAAGRVQSAAEQPRAGITLARVVQVVDGDTIEVRPLAGAPLPATRIRLIGVNTPEIHGRVEPYGFEAARFTEHQLAGQQVWLEKDVSETDRYGRALRYVWLVEPPADPAPADVRQGMFNAILVREGYAQVATYPPDVRYADLLVELQREARQAGRGLWGETGGASAGGSGSGSAGSGGARSGRAVAGAGSSGGGGRAGCDPAYPGVCIPPPPPDLDCGDLSYRNFRVLPPDPHRLDGRDRDGIGCES</sequence>
<dbReference type="Pfam" id="PF00565">
    <property type="entry name" value="SNase"/>
    <property type="match status" value="1"/>
</dbReference>
<evidence type="ECO:0000256" key="2">
    <source>
        <dbReference type="ARBA" id="ARBA00022759"/>
    </source>
</evidence>
<dbReference type="InterPro" id="IPR016071">
    <property type="entry name" value="Staphylococal_nuclease_OB-fold"/>
</dbReference>
<proteinExistence type="predicted"/>
<evidence type="ECO:0000256" key="5">
    <source>
        <dbReference type="SAM" id="Phobius"/>
    </source>
</evidence>
<dbReference type="eggNOG" id="COG1525">
    <property type="taxonomic scope" value="Bacteria"/>
</dbReference>
<feature type="region of interest" description="Disordered" evidence="4">
    <location>
        <begin position="257"/>
        <end position="295"/>
    </location>
</feature>